<evidence type="ECO:0000313" key="1">
    <source>
        <dbReference type="EMBL" id="MDE4908758.1"/>
    </source>
</evidence>
<evidence type="ECO:0000313" key="2">
    <source>
        <dbReference type="Proteomes" id="UP001143747"/>
    </source>
</evidence>
<dbReference type="PANTHER" id="PTHR28106:SF1">
    <property type="entry name" value="MITOCHONDRIAL ATPASE COMPLEX SUBUNIT ATP10"/>
    <property type="match status" value="1"/>
</dbReference>
<gene>
    <name evidence="1" type="ORF">L0665_09080</name>
</gene>
<comment type="caution">
    <text evidence="1">The sequence shown here is derived from an EMBL/GenBank/DDBJ whole genome shotgun (WGS) entry which is preliminary data.</text>
</comment>
<protein>
    <submittedName>
        <fullName evidence="1">Mitochondrial ATPase complex subunit ATP10</fullName>
    </submittedName>
</protein>
<dbReference type="RefSeq" id="WP_274925371.1">
    <property type="nucleotide sequence ID" value="NZ_JAKELO010000002.1"/>
</dbReference>
<reference evidence="1" key="1">
    <citation type="submission" date="2022-01" db="EMBL/GenBank/DDBJ databases">
        <title>Draft genome of Methanogenium marinum DSM 15558.</title>
        <authorList>
            <person name="Chen S.-C."/>
            <person name="You Y.-T."/>
        </authorList>
    </citation>
    <scope>NUCLEOTIDE SEQUENCE</scope>
    <source>
        <strain evidence="1">DSM 15558</strain>
    </source>
</reference>
<dbReference type="EMBL" id="JAKELO010000002">
    <property type="protein sequence ID" value="MDE4908758.1"/>
    <property type="molecule type" value="Genomic_DNA"/>
</dbReference>
<name>A0A9Q4PYI3_9EURY</name>
<accession>A0A9Q4PYI3</accession>
<dbReference type="Proteomes" id="UP001143747">
    <property type="component" value="Unassembled WGS sequence"/>
</dbReference>
<keyword evidence="2" id="KW-1185">Reference proteome</keyword>
<organism evidence="1 2">
    <name type="scientific">Methanogenium marinum</name>
    <dbReference type="NCBI Taxonomy" id="348610"/>
    <lineage>
        <taxon>Archaea</taxon>
        <taxon>Methanobacteriati</taxon>
        <taxon>Methanobacteriota</taxon>
        <taxon>Stenosarchaea group</taxon>
        <taxon>Methanomicrobia</taxon>
        <taxon>Methanomicrobiales</taxon>
        <taxon>Methanomicrobiaceae</taxon>
        <taxon>Methanogenium</taxon>
    </lineage>
</organism>
<dbReference type="PANTHER" id="PTHR28106">
    <property type="entry name" value="MITOCHONDRIAL ATPASE COMPLEX SUBUNIT ATP10"/>
    <property type="match status" value="1"/>
</dbReference>
<dbReference type="Pfam" id="PF05176">
    <property type="entry name" value="ATP-synt_10"/>
    <property type="match status" value="1"/>
</dbReference>
<sequence length="174" mass="19782">MVTGFRFPEITAETLSGKKKTLPDAAKGAPALIVVAFVREAQDMIDSWVIPIKEEFKGREKIVIYEIPVIRSAIWRPMRIMIDGGMRSGIPEADHDYVMTVYGSASELTEPLEIADPTSAYLYLIDRNGIIRWEGRDFAETQTLFRLREMIHKCLRQGINTKEEGERNKTVPLP</sequence>
<dbReference type="AlphaFoldDB" id="A0A9Q4PYI3"/>
<proteinExistence type="predicted"/>
<dbReference type="InterPro" id="IPR007849">
    <property type="entry name" value="ATP10"/>
</dbReference>